<name>A0A4R9BGV1_9MICO</name>
<dbReference type="Gene3D" id="3.40.50.150">
    <property type="entry name" value="Vaccinia Virus protein VP39"/>
    <property type="match status" value="1"/>
</dbReference>
<evidence type="ECO:0000256" key="2">
    <source>
        <dbReference type="ARBA" id="ARBA00022603"/>
    </source>
</evidence>
<dbReference type="PRINTS" id="PR00507">
    <property type="entry name" value="N12N6MTFRASE"/>
</dbReference>
<dbReference type="InterPro" id="IPR002052">
    <property type="entry name" value="DNA_methylase_N6_adenine_CS"/>
</dbReference>
<dbReference type="GO" id="GO:0009007">
    <property type="term" value="F:site-specific DNA-methyltransferase (adenine-specific) activity"/>
    <property type="evidence" value="ECO:0007669"/>
    <property type="project" value="UniProtKB-EC"/>
</dbReference>
<feature type="compositionally biased region" description="Polar residues" evidence="6">
    <location>
        <begin position="1075"/>
        <end position="1085"/>
    </location>
</feature>
<feature type="region of interest" description="Disordered" evidence="6">
    <location>
        <begin position="1053"/>
        <end position="1085"/>
    </location>
</feature>
<dbReference type="GO" id="GO:0008170">
    <property type="term" value="F:N-methyltransferase activity"/>
    <property type="evidence" value="ECO:0007669"/>
    <property type="project" value="InterPro"/>
</dbReference>
<reference evidence="9 10" key="1">
    <citation type="submission" date="2019-03" db="EMBL/GenBank/DDBJ databases">
        <title>Genomics of glacier-inhabiting Cryobacterium strains.</title>
        <authorList>
            <person name="Liu Q."/>
            <person name="Xin Y.-H."/>
        </authorList>
    </citation>
    <scope>NUCLEOTIDE SEQUENCE [LARGE SCALE GENOMIC DNA]</scope>
    <source>
        <strain evidence="9 10">Sr59</strain>
    </source>
</reference>
<feature type="domain" description="Type ISP restriction-modification enzyme LLaBIII C-terminal specificity" evidence="8">
    <location>
        <begin position="665"/>
        <end position="1019"/>
    </location>
</feature>
<evidence type="ECO:0000256" key="6">
    <source>
        <dbReference type="SAM" id="MobiDB-lite"/>
    </source>
</evidence>
<evidence type="ECO:0000256" key="1">
    <source>
        <dbReference type="ARBA" id="ARBA00011900"/>
    </source>
</evidence>
<dbReference type="OrthoDB" id="9776021at2"/>
<evidence type="ECO:0000259" key="8">
    <source>
        <dbReference type="Pfam" id="PF18135"/>
    </source>
</evidence>
<accession>A0A4R9BGV1</accession>
<keyword evidence="4" id="KW-0680">Restriction system</keyword>
<dbReference type="Proteomes" id="UP000298468">
    <property type="component" value="Unassembled WGS sequence"/>
</dbReference>
<feature type="domain" description="DNA methylase adenine-specific" evidence="7">
    <location>
        <begin position="291"/>
        <end position="480"/>
    </location>
</feature>
<dbReference type="Pfam" id="PF02384">
    <property type="entry name" value="N6_Mtase"/>
    <property type="match status" value="1"/>
</dbReference>
<dbReference type="AlphaFoldDB" id="A0A4R9BGV1"/>
<dbReference type="Pfam" id="PF18135">
    <property type="entry name" value="Type_ISP_C"/>
    <property type="match status" value="1"/>
</dbReference>
<comment type="catalytic activity">
    <reaction evidence="5">
        <text>a 2'-deoxyadenosine in DNA + S-adenosyl-L-methionine = an N(6)-methyl-2'-deoxyadenosine in DNA + S-adenosyl-L-homocysteine + H(+)</text>
        <dbReference type="Rhea" id="RHEA:15197"/>
        <dbReference type="Rhea" id="RHEA-COMP:12418"/>
        <dbReference type="Rhea" id="RHEA-COMP:12419"/>
        <dbReference type="ChEBI" id="CHEBI:15378"/>
        <dbReference type="ChEBI" id="CHEBI:57856"/>
        <dbReference type="ChEBI" id="CHEBI:59789"/>
        <dbReference type="ChEBI" id="CHEBI:90615"/>
        <dbReference type="ChEBI" id="CHEBI:90616"/>
        <dbReference type="EC" id="2.1.1.72"/>
    </reaction>
</comment>
<dbReference type="GO" id="GO:0003677">
    <property type="term" value="F:DNA binding"/>
    <property type="evidence" value="ECO:0007669"/>
    <property type="project" value="InterPro"/>
</dbReference>
<evidence type="ECO:0000259" key="7">
    <source>
        <dbReference type="Pfam" id="PF02384"/>
    </source>
</evidence>
<dbReference type="PROSITE" id="PS00092">
    <property type="entry name" value="N6_MTASE"/>
    <property type="match status" value="1"/>
</dbReference>
<dbReference type="SUPFAM" id="SSF53335">
    <property type="entry name" value="S-adenosyl-L-methionine-dependent methyltransferases"/>
    <property type="match status" value="1"/>
</dbReference>
<keyword evidence="10" id="KW-1185">Reference proteome</keyword>
<organism evidence="9 10">
    <name type="scientific">Cryobacterium lactosi</name>
    <dbReference type="NCBI Taxonomy" id="1259202"/>
    <lineage>
        <taxon>Bacteria</taxon>
        <taxon>Bacillati</taxon>
        <taxon>Actinomycetota</taxon>
        <taxon>Actinomycetes</taxon>
        <taxon>Micrococcales</taxon>
        <taxon>Microbacteriaceae</taxon>
        <taxon>Cryobacterium</taxon>
    </lineage>
</organism>
<dbReference type="InterPro" id="IPR050953">
    <property type="entry name" value="N4_N6_ade-DNA_methylase"/>
</dbReference>
<dbReference type="PANTHER" id="PTHR33841">
    <property type="entry name" value="DNA METHYLTRANSFERASE YEEA-RELATED"/>
    <property type="match status" value="1"/>
</dbReference>
<evidence type="ECO:0000256" key="5">
    <source>
        <dbReference type="ARBA" id="ARBA00047942"/>
    </source>
</evidence>
<gene>
    <name evidence="9" type="ORF">E3T61_20025</name>
</gene>
<dbReference type="InterPro" id="IPR003356">
    <property type="entry name" value="DNA_methylase_A-5"/>
</dbReference>
<evidence type="ECO:0000313" key="9">
    <source>
        <dbReference type="EMBL" id="TFD84069.1"/>
    </source>
</evidence>
<sequence>MKQRLAGVGEPEEALRTPIDHLMTAIGALIGKTTILDGETHLSEISSRPDFAVRVKGAVVGYIEVKQAGLSLDPSSFSGHNKDQWNRLKDLPNLIYTNGTEWRLYRAEDEPALVAQLLGGPTVLAGADLTPDTTFSQLVIDFLNWIPVPIRTVPKLVRTVAPITRMLRTKVLEQLIIEHANVKKGELVSKQIFLGLAGDWRKLLFPDASDEVFADGYAQTVTFALLLARTEKIDLEATSLHEVGQKLGTDHSLMGKALQLLTQDVVGDFVPTIDLLRRVIGAVNWDAVRKNKDTYLHLYENFLTEYDPALRRATGTYYTPHEVVDQMVRLAEEALVTKLGKPRGFLDPSVTTIDPAMGTGTFLHSIIEHVAENVAKSEGPGAVPGTITELASRLIGFELQLGSYAVAELRTTDLLKSYDANPPTEGMRMFVADTLSDPHAAEAQLGSGLGAISESKRRANKIKTDVPVTVVIGNPPYGDKAEGMGGWVEKGASGLLAPLDAFRLEGNGLTEYVLKNLYIYFWRWATWKVFESIPEDQAGVICFISTAGYLRGPGFKGMREYLRREADEGWIIDLTPEGQTPDVPTRIFPGVRQPLAIGIFVRKTVTDVSRPASIWYQSLEGRQSEKFELLKGVTLSSGWLPTREGWSEPLTPSGGDWDSWAGMSDVFPWVSPGTQPGHTWVYSPLRATLQQRWGEVVTETNPIRKAELFKETRDSTLRAVKRPLGGPDVLASTHPFLDEETLSPTFVRVAIRSFDRQWVLSDARLFHAPAPDLWHGRSAAQIFTTEQHAHELKDGPGLTFLSVVPDKHHFNGRGGRALPLLHPDGTPNLAPGLLEALAASLDQEIGHQDVLAYIAGVLSHPAFTATFEEELTTPGVRVPITKDPILWQRAVELGREVVWLHTYGESFVDHTDGREEGNVRSNWPVELQPLSLEGVRELPIKHFYDEANHSIYFTGEDGSRNGVWGPVDKATFDYTVGGMNVIGSWFKYRKKNPGGKKTSPLDDIHVTEWPHEWSLEFTELLTVLMRLVSLEPAQAALLEEILAGEVSTMAELKDSGVKWPQSRDDRRPRRKPVESDSSQLDIPDE</sequence>
<protein>
    <recommendedName>
        <fullName evidence="1">site-specific DNA-methyltransferase (adenine-specific)</fullName>
        <ecNumber evidence="1">2.1.1.72</ecNumber>
    </recommendedName>
</protein>
<evidence type="ECO:0000256" key="3">
    <source>
        <dbReference type="ARBA" id="ARBA00022679"/>
    </source>
</evidence>
<evidence type="ECO:0000256" key="4">
    <source>
        <dbReference type="ARBA" id="ARBA00022747"/>
    </source>
</evidence>
<evidence type="ECO:0000313" key="10">
    <source>
        <dbReference type="Proteomes" id="UP000298468"/>
    </source>
</evidence>
<dbReference type="EMBL" id="SOHM01000042">
    <property type="protein sequence ID" value="TFD84069.1"/>
    <property type="molecule type" value="Genomic_DNA"/>
</dbReference>
<comment type="caution">
    <text evidence="9">The sequence shown here is derived from an EMBL/GenBank/DDBJ whole genome shotgun (WGS) entry which is preliminary data.</text>
</comment>
<dbReference type="EC" id="2.1.1.72" evidence="1"/>
<dbReference type="InterPro" id="IPR041635">
    <property type="entry name" value="Type_ISP_LLaBIII_C"/>
</dbReference>
<dbReference type="InterPro" id="IPR029063">
    <property type="entry name" value="SAM-dependent_MTases_sf"/>
</dbReference>
<dbReference type="GO" id="GO:0009307">
    <property type="term" value="P:DNA restriction-modification system"/>
    <property type="evidence" value="ECO:0007669"/>
    <property type="project" value="UniProtKB-KW"/>
</dbReference>
<keyword evidence="2" id="KW-0489">Methyltransferase</keyword>
<feature type="compositionally biased region" description="Basic and acidic residues" evidence="6">
    <location>
        <begin position="1053"/>
        <end position="1074"/>
    </location>
</feature>
<dbReference type="PANTHER" id="PTHR33841:SF1">
    <property type="entry name" value="DNA METHYLTRANSFERASE A"/>
    <property type="match status" value="1"/>
</dbReference>
<dbReference type="GO" id="GO:0032259">
    <property type="term" value="P:methylation"/>
    <property type="evidence" value="ECO:0007669"/>
    <property type="project" value="UniProtKB-KW"/>
</dbReference>
<proteinExistence type="predicted"/>
<keyword evidence="3" id="KW-0808">Transferase</keyword>